<protein>
    <submittedName>
        <fullName evidence="2">Membrane protein</fullName>
    </submittedName>
</protein>
<feature type="transmembrane region" description="Helical" evidence="1">
    <location>
        <begin position="6"/>
        <end position="24"/>
    </location>
</feature>
<reference evidence="2 4" key="1">
    <citation type="submission" date="2015-01" db="EMBL/GenBank/DDBJ databases">
        <authorList>
            <person name="Guo J."/>
        </authorList>
    </citation>
    <scope>NUCLEOTIDE SEQUENCE [LARGE SCALE GENOMIC DNA]</scope>
    <source>
        <strain evidence="2 4">DSM 22147</strain>
    </source>
</reference>
<dbReference type="EMBL" id="JXWY01000031">
    <property type="protein sequence ID" value="KIX91150.1"/>
    <property type="molecule type" value="Genomic_DNA"/>
</dbReference>
<evidence type="ECO:0000313" key="2">
    <source>
        <dbReference type="EMBL" id="KIX91150.1"/>
    </source>
</evidence>
<evidence type="ECO:0000313" key="5">
    <source>
        <dbReference type="Proteomes" id="UP000254100"/>
    </source>
</evidence>
<keyword evidence="1" id="KW-1133">Transmembrane helix</keyword>
<keyword evidence="4" id="KW-1185">Reference proteome</keyword>
<gene>
    <name evidence="3" type="ORF">NCTC13832_01990</name>
    <name evidence="2" type="ORF">TP70_04195</name>
</gene>
<dbReference type="AlphaFoldDB" id="A0A0D6XRS0"/>
<dbReference type="Proteomes" id="UP000032366">
    <property type="component" value="Unassembled WGS sequence"/>
</dbReference>
<evidence type="ECO:0000313" key="3">
    <source>
        <dbReference type="EMBL" id="SUM58242.1"/>
    </source>
</evidence>
<name>A0A0D6XRS0_9STAP</name>
<dbReference type="STRING" id="569857.TP70_04195"/>
<accession>A0A0D6XRS0</accession>
<reference evidence="3 5" key="2">
    <citation type="submission" date="2018-06" db="EMBL/GenBank/DDBJ databases">
        <authorList>
            <consortium name="Pathogen Informatics"/>
            <person name="Doyle S."/>
        </authorList>
    </citation>
    <scope>NUCLEOTIDE SEQUENCE [LARGE SCALE GENOMIC DNA]</scope>
    <source>
        <strain evidence="3 5">NCTC13832</strain>
    </source>
</reference>
<keyword evidence="1" id="KW-0472">Membrane</keyword>
<evidence type="ECO:0000256" key="1">
    <source>
        <dbReference type="SAM" id="Phobius"/>
    </source>
</evidence>
<dbReference type="RefSeq" id="WP_044359664.1">
    <property type="nucleotide sequence ID" value="NZ_JXWY01000031.1"/>
</dbReference>
<feature type="transmembrane region" description="Helical" evidence="1">
    <location>
        <begin position="36"/>
        <end position="57"/>
    </location>
</feature>
<dbReference type="EMBL" id="UHDT01000001">
    <property type="protein sequence ID" value="SUM58242.1"/>
    <property type="molecule type" value="Genomic_DNA"/>
</dbReference>
<dbReference type="Proteomes" id="UP000254100">
    <property type="component" value="Unassembled WGS sequence"/>
</dbReference>
<keyword evidence="1" id="KW-0812">Transmembrane</keyword>
<organism evidence="3 5">
    <name type="scientific">Staphylococcus microti</name>
    <dbReference type="NCBI Taxonomy" id="569857"/>
    <lineage>
        <taxon>Bacteria</taxon>
        <taxon>Bacillati</taxon>
        <taxon>Bacillota</taxon>
        <taxon>Bacilli</taxon>
        <taxon>Bacillales</taxon>
        <taxon>Staphylococcaceae</taxon>
        <taxon>Staphylococcus</taxon>
    </lineage>
</organism>
<evidence type="ECO:0000313" key="4">
    <source>
        <dbReference type="Proteomes" id="UP000032366"/>
    </source>
</evidence>
<proteinExistence type="predicted"/>
<sequence length="59" mass="6624">MTTFGIILIVLLLISVIPNFYMLYKSKKEGIENPRAKLMVGIDALLVVLIVAAVFFLNR</sequence>